<dbReference type="SMART" id="SM00028">
    <property type="entry name" value="TPR"/>
    <property type="match status" value="5"/>
</dbReference>
<dbReference type="InterPro" id="IPR018704">
    <property type="entry name" value="SecYEG/CpoB_TPR"/>
</dbReference>
<feature type="region of interest" description="Disordered" evidence="2">
    <location>
        <begin position="165"/>
        <end position="262"/>
    </location>
</feature>
<dbReference type="STRING" id="363253.LI1093"/>
<evidence type="ECO:0000256" key="1">
    <source>
        <dbReference type="PROSITE-ProRule" id="PRU00339"/>
    </source>
</evidence>
<dbReference type="Pfam" id="PF13174">
    <property type="entry name" value="TPR_6"/>
    <property type="match status" value="1"/>
</dbReference>
<accession>Q1MPD0</accession>
<dbReference type="PANTHER" id="PTHR37423">
    <property type="entry name" value="SOLUBLE LYTIC MUREIN TRANSGLYCOSYLASE-RELATED"/>
    <property type="match status" value="1"/>
</dbReference>
<dbReference type="Pfam" id="PF13181">
    <property type="entry name" value="TPR_8"/>
    <property type="match status" value="1"/>
</dbReference>
<dbReference type="PROSITE" id="PS50005">
    <property type="entry name" value="TPR"/>
    <property type="match status" value="1"/>
</dbReference>
<dbReference type="OrthoDB" id="5468987at2"/>
<dbReference type="Proteomes" id="UP000002430">
    <property type="component" value="Chromosome"/>
</dbReference>
<feature type="compositionally biased region" description="Basic and acidic residues" evidence="2">
    <location>
        <begin position="199"/>
        <end position="221"/>
    </location>
</feature>
<dbReference type="InterPro" id="IPR011990">
    <property type="entry name" value="TPR-like_helical_dom_sf"/>
</dbReference>
<dbReference type="Pfam" id="PF09976">
    <property type="entry name" value="TPR_21"/>
    <property type="match status" value="1"/>
</dbReference>
<feature type="compositionally biased region" description="Polar residues" evidence="2">
    <location>
        <begin position="304"/>
        <end position="331"/>
    </location>
</feature>
<dbReference type="HOGENOM" id="CLU_008591_0_0_7"/>
<dbReference type="eggNOG" id="COG1729">
    <property type="taxonomic scope" value="Bacteria"/>
</dbReference>
<dbReference type="AlphaFoldDB" id="Q1MPD0"/>
<name>Q1MPD0_LAWIP</name>
<feature type="repeat" description="TPR" evidence="1">
    <location>
        <begin position="540"/>
        <end position="573"/>
    </location>
</feature>
<dbReference type="SUPFAM" id="SSF48452">
    <property type="entry name" value="TPR-like"/>
    <property type="match status" value="2"/>
</dbReference>
<dbReference type="RefSeq" id="WP_011527176.1">
    <property type="nucleotide sequence ID" value="NC_008011.1"/>
</dbReference>
<sequence length="1076" mass="122645">MKFFIYSWLFQFFLITGGMILFTVEYVEAVSWKWSMLPGRERIIISYDTPNQGKKASRISTTQLEIPLSTPAKDLSRIGASPSPESLVSDLSLDGSKLHINLRDAAFGYITTSTNPNQLIIDVFSDPLGNRWRNLGVPAPASAPSRASSALPEVPKNISKQIKVSNNGQRLNKDQEKTSLSQEQKQVAKAPAESITSEGKAEKKQSIKADTSKDNVKKSQDVKGTLPVDTKDKQQVSKKENQEAISKEEKIETVPTVPPPSVDELTMLTAKVEKSQLASDEYSWSKKAKSPAQEDNTEEKLEKSQNNNNQKVNILENSSSSTEGTVQSKLTETPIVEAPIEETVNSIHSKLNFKGPDAWPKEKALSTLDKLEEVLNKNKLMQQPETRDSLQPLSKTNEEKPVSEPVVVYVDEKGNPVGKPPDTTAIIEEAKKNMRAGQVQKAKDLLATLKGHALVQEQHEEVLYLFSELNEKIYKDRWIEGYEPIITSTNKAMNFNLRSPRVAEALMRLGMVNLRIGNQDEAAGYFGALRRKFPQSEFIPEAYLALGKDQFSKGEYADAVKTFQLILDNYPESKAVQDASRFMAEALFKQGHYSRALILVDFVDRRWPRLYLEDPNYLKMVGDLYSRENRLDDALKAYWTYYNLVPEAKDSHDTLFKIGTSYFKKGLMQGGKDVFEELLKKFPKSDSAPKALLALGEEQVIKENPTIQELVTIFENPSSTIPEIYYKKILDEYPNSPEAQQAAIRLAAWKLWHRDIPTAMTMAQQFLDKYPESPYAPRAEEIIARGFDQSFALALQEENYERILSLWEKYPYLQIAYKDMTDELRVALARAYLNRGDEEKGMDLLNQFLESPQDPNYGDYVYNLYLAHYLRKEDWTNILKLGEKVSSWKFPVSARAQLDYALAIASENLGLGNKALPLWERLYQREDIPLYQKAYANYFMARDAERRRDLNAAYKLNLNTLKLFVTLQEERSDKADPERVRESLAALMDVTEVANRFVESLEWADQYAAFVPETSPDYAGLLFRKARLYRKMGDLSKWKQLLDEIVRREPESVFGRMAASELRTYEVSRDLSRFTQ</sequence>
<dbReference type="InterPro" id="IPR019734">
    <property type="entry name" value="TPR_rpt"/>
</dbReference>
<reference evidence="4 5" key="1">
    <citation type="submission" date="2005-11" db="EMBL/GenBank/DDBJ databases">
        <title>The complete genome sequence of Lawsonia intracellularis: the causative agent of proliferative enteropathy.</title>
        <authorList>
            <person name="Kaur K."/>
            <person name="Zhang Q."/>
            <person name="Beckler D."/>
            <person name="Munir S."/>
            <person name="Li L."/>
            <person name="Kinsley K."/>
            <person name="Herron L."/>
            <person name="Peterson A."/>
            <person name="May B."/>
            <person name="Singh S."/>
            <person name="Gebhart C."/>
            <person name="Kapur V."/>
        </authorList>
    </citation>
    <scope>NUCLEOTIDE SEQUENCE [LARGE SCALE GENOMIC DNA]</scope>
    <source>
        <strain evidence="4 5">PHE/MN1-00</strain>
    </source>
</reference>
<dbReference type="KEGG" id="lip:LI1093"/>
<evidence type="ECO:0000259" key="3">
    <source>
        <dbReference type="Pfam" id="PF09976"/>
    </source>
</evidence>
<proteinExistence type="predicted"/>
<dbReference type="EMBL" id="AM180252">
    <property type="protein sequence ID" value="CAJ55147.1"/>
    <property type="molecule type" value="Genomic_DNA"/>
</dbReference>
<organism evidence="4 5">
    <name type="scientific">Lawsonia intracellularis (strain PHE/MN1-00)</name>
    <dbReference type="NCBI Taxonomy" id="363253"/>
    <lineage>
        <taxon>Bacteria</taxon>
        <taxon>Pseudomonadati</taxon>
        <taxon>Thermodesulfobacteriota</taxon>
        <taxon>Desulfovibrionia</taxon>
        <taxon>Desulfovibrionales</taxon>
        <taxon>Desulfovibrionaceae</taxon>
        <taxon>Lawsonia</taxon>
    </lineage>
</organism>
<dbReference type="eggNOG" id="COG3071">
    <property type="taxonomic scope" value="Bacteria"/>
</dbReference>
<evidence type="ECO:0000313" key="4">
    <source>
        <dbReference type="EMBL" id="CAJ55147.1"/>
    </source>
</evidence>
<evidence type="ECO:0000313" key="5">
    <source>
        <dbReference type="Proteomes" id="UP000002430"/>
    </source>
</evidence>
<keyword evidence="1" id="KW-0802">TPR repeat</keyword>
<feature type="compositionally biased region" description="Basic and acidic residues" evidence="2">
    <location>
        <begin position="229"/>
        <end position="252"/>
    </location>
</feature>
<dbReference type="PANTHER" id="PTHR37423:SF2">
    <property type="entry name" value="MEMBRANE-BOUND LYTIC MUREIN TRANSGLYCOSYLASE C"/>
    <property type="match status" value="1"/>
</dbReference>
<evidence type="ECO:0000256" key="2">
    <source>
        <dbReference type="SAM" id="MobiDB-lite"/>
    </source>
</evidence>
<feature type="domain" description="Ancillary SecYEG translocon subunit/Cell division coordinator CpoB TPR" evidence="3">
    <location>
        <begin position="515"/>
        <end position="640"/>
    </location>
</feature>
<protein>
    <submittedName>
        <fullName evidence="4">Outer membrane protein and related peptidoglycan-associated (Lipo)proteins</fullName>
    </submittedName>
</protein>
<feature type="region of interest" description="Disordered" evidence="2">
    <location>
        <begin position="274"/>
        <end position="332"/>
    </location>
</feature>
<gene>
    <name evidence="4" type="ordered locus">LI1093</name>
</gene>
<keyword evidence="5" id="KW-1185">Reference proteome</keyword>
<dbReference type="Gene3D" id="1.25.40.10">
    <property type="entry name" value="Tetratricopeptide repeat domain"/>
    <property type="match status" value="4"/>
</dbReference>